<reference evidence="2 3" key="1">
    <citation type="journal article" date="2012" name="J. Bacteriol.">
        <title>Draft Genome Sequence of the Soil Bacterium Burkholderia terrae Strain BS001, Which Interacts with Fungal Surface Structures.</title>
        <authorList>
            <person name="Nazir R."/>
            <person name="Hansen M.A."/>
            <person name="Sorensen S."/>
            <person name="van Elsas J.D."/>
        </authorList>
    </citation>
    <scope>NUCLEOTIDE SEQUENCE [LARGE SCALE GENOMIC DNA]</scope>
    <source>
        <strain evidence="2 3">BS001</strain>
    </source>
</reference>
<accession>A0ABN0FNR7</accession>
<proteinExistence type="predicted"/>
<protein>
    <recommendedName>
        <fullName evidence="1">HNH nuclease domain-containing protein</fullName>
    </recommendedName>
</protein>
<dbReference type="RefSeq" id="WP_007582267.1">
    <property type="nucleotide sequence ID" value="NZ_AKAU01000079.1"/>
</dbReference>
<comment type="caution">
    <text evidence="2">The sequence shown here is derived from an EMBL/GenBank/DDBJ whole genome shotgun (WGS) entry which is preliminary data.</text>
</comment>
<sequence length="263" mass="29327">MKNRYHDNVKRPAFDPAITELLNEDAMNGGSGKPMVVAVENVDGVVYRTIVCDGLQEYLHCVQALAGMGLEDVLKEQLYGDAGVDSRFVVTPAALSTLQAPSTPNTLFDDVEAAASSLAELSETERDSVVCSRVGQGVFRDKLVSYWEECAVTGLRYTPLLRASHVKPWSVSDNRERLDVFNGLLLAPQYDAAFDAGLISFEDTGRIILSPAFSRDHSFLLHITDKARLNPKRIADEHRPYLRHHREHVFIESNRAQVQRWSG</sequence>
<keyword evidence="3" id="KW-1185">Reference proteome</keyword>
<evidence type="ECO:0000313" key="3">
    <source>
        <dbReference type="Proteomes" id="UP000004980"/>
    </source>
</evidence>
<dbReference type="Proteomes" id="UP000004980">
    <property type="component" value="Unassembled WGS sequence"/>
</dbReference>
<evidence type="ECO:0000259" key="1">
    <source>
        <dbReference type="Pfam" id="PF13391"/>
    </source>
</evidence>
<name>A0ABN0FNR7_9BURK</name>
<organism evidence="2 3">
    <name type="scientific">Paraburkholderia hospita</name>
    <dbReference type="NCBI Taxonomy" id="169430"/>
    <lineage>
        <taxon>Bacteria</taxon>
        <taxon>Pseudomonadati</taxon>
        <taxon>Pseudomonadota</taxon>
        <taxon>Betaproteobacteria</taxon>
        <taxon>Burkholderiales</taxon>
        <taxon>Burkholderiaceae</taxon>
        <taxon>Paraburkholderia</taxon>
    </lineage>
</organism>
<dbReference type="EMBL" id="AKAU01000079">
    <property type="protein sequence ID" value="EIN00435.1"/>
    <property type="molecule type" value="Genomic_DNA"/>
</dbReference>
<dbReference type="InterPro" id="IPR003615">
    <property type="entry name" value="HNH_nuc"/>
</dbReference>
<dbReference type="Pfam" id="PF13391">
    <property type="entry name" value="HNH_2"/>
    <property type="match status" value="1"/>
</dbReference>
<gene>
    <name evidence="2" type="ORF">WQE_15431</name>
</gene>
<feature type="domain" description="HNH nuclease" evidence="1">
    <location>
        <begin position="150"/>
        <end position="202"/>
    </location>
</feature>
<evidence type="ECO:0000313" key="2">
    <source>
        <dbReference type="EMBL" id="EIN00435.1"/>
    </source>
</evidence>